<evidence type="ECO:0000256" key="1">
    <source>
        <dbReference type="SAM" id="MobiDB-lite"/>
    </source>
</evidence>
<feature type="compositionally biased region" description="Polar residues" evidence="1">
    <location>
        <begin position="83"/>
        <end position="93"/>
    </location>
</feature>
<feature type="compositionally biased region" description="Polar residues" evidence="1">
    <location>
        <begin position="58"/>
        <end position="72"/>
    </location>
</feature>
<dbReference type="STRING" id="501024.RTCCBAU85039_4332"/>
<dbReference type="EMBL" id="FOCV01000022">
    <property type="protein sequence ID" value="SEO69967.1"/>
    <property type="molecule type" value="Genomic_DNA"/>
</dbReference>
<reference evidence="4 6" key="2">
    <citation type="submission" date="2016-10" db="EMBL/GenBank/DDBJ databases">
        <authorList>
            <person name="Varghese N."/>
            <person name="Submissions S."/>
        </authorList>
    </citation>
    <scope>NUCLEOTIDE SEQUENCE [LARGE SCALE GENOMIC DNA]</scope>
    <source>
        <strain evidence="4 6">CGMCC 1.7071</strain>
    </source>
</reference>
<evidence type="ECO:0000313" key="6">
    <source>
        <dbReference type="Proteomes" id="UP000198939"/>
    </source>
</evidence>
<gene>
    <name evidence="3" type="ORF">RTCCBAU85039_4332</name>
    <name evidence="4" type="ORF">SAMN05216228_102270</name>
</gene>
<reference evidence="5" key="3">
    <citation type="submission" date="2016-10" db="EMBL/GenBank/DDBJ databases">
        <authorList>
            <person name="Wibberg D."/>
        </authorList>
    </citation>
    <scope>NUCLEOTIDE SEQUENCE [LARGE SCALE GENOMIC DNA]</scope>
</reference>
<dbReference type="OrthoDB" id="8390437at2"/>
<dbReference type="Proteomes" id="UP000183063">
    <property type="component" value="Unassembled WGS sequence"/>
</dbReference>
<name>A0A1H8RUI9_9HYPH</name>
<dbReference type="Proteomes" id="UP000198939">
    <property type="component" value="Unassembled WGS sequence"/>
</dbReference>
<evidence type="ECO:0000256" key="2">
    <source>
        <dbReference type="SAM" id="SignalP"/>
    </source>
</evidence>
<feature type="signal peptide" evidence="2">
    <location>
        <begin position="1"/>
        <end position="21"/>
    </location>
</feature>
<feature type="region of interest" description="Disordered" evidence="1">
    <location>
        <begin position="26"/>
        <end position="93"/>
    </location>
</feature>
<protein>
    <recommendedName>
        <fullName evidence="7">Secreted protein</fullName>
    </recommendedName>
</protein>
<feature type="chain" id="PRO_5030029774" description="Secreted protein" evidence="2">
    <location>
        <begin position="22"/>
        <end position="93"/>
    </location>
</feature>
<accession>A0A1H8RUI9</accession>
<organism evidence="3 5">
    <name type="scientific">Rhizobium tibeticum</name>
    <dbReference type="NCBI Taxonomy" id="501024"/>
    <lineage>
        <taxon>Bacteria</taxon>
        <taxon>Pseudomonadati</taxon>
        <taxon>Pseudomonadota</taxon>
        <taxon>Alphaproteobacteria</taxon>
        <taxon>Hyphomicrobiales</taxon>
        <taxon>Rhizobiaceae</taxon>
        <taxon>Rhizobium/Agrobacterium group</taxon>
        <taxon>Rhizobium</taxon>
    </lineage>
</organism>
<proteinExistence type="predicted"/>
<evidence type="ECO:0008006" key="7">
    <source>
        <dbReference type="Google" id="ProtNLM"/>
    </source>
</evidence>
<dbReference type="AlphaFoldDB" id="A0A1H8RUI9"/>
<reference evidence="3" key="1">
    <citation type="submission" date="2016-10" db="EMBL/GenBank/DDBJ databases">
        <authorList>
            <person name="de Groot N.N."/>
        </authorList>
    </citation>
    <scope>NUCLEOTIDE SEQUENCE [LARGE SCALE GENOMIC DNA]</scope>
    <source>
        <strain evidence="3">CCBAU85039</strain>
    </source>
</reference>
<keyword evidence="6" id="KW-1185">Reference proteome</keyword>
<dbReference type="EMBL" id="FNXB01000025">
    <property type="protein sequence ID" value="SEI08438.1"/>
    <property type="molecule type" value="Genomic_DNA"/>
</dbReference>
<evidence type="ECO:0000313" key="3">
    <source>
        <dbReference type="EMBL" id="SEI08438.1"/>
    </source>
</evidence>
<keyword evidence="2" id="KW-0732">Signal</keyword>
<evidence type="ECO:0000313" key="4">
    <source>
        <dbReference type="EMBL" id="SEO69967.1"/>
    </source>
</evidence>
<evidence type="ECO:0000313" key="5">
    <source>
        <dbReference type="Proteomes" id="UP000183063"/>
    </source>
</evidence>
<sequence length="93" mass="9862">MRRLIAVTSVLVLSFAGSAFAQANMGMDSSGRFDGSPPLGTSREDEAPSGGFAIPFDTFQTGSTTGSGNIQWTRCPPQRRGVQGNSQACLERY</sequence>